<keyword evidence="1" id="KW-0812">Transmembrane</keyword>
<accession>A0ABY5ZJD0</accession>
<dbReference type="EMBL" id="CP092109">
    <property type="protein sequence ID" value="UWZ77875.1"/>
    <property type="molecule type" value="Genomic_DNA"/>
</dbReference>
<dbReference type="Proteomes" id="UP001060414">
    <property type="component" value="Chromosome"/>
</dbReference>
<organism evidence="2 3">
    <name type="scientific">Geoalkalibacter halelectricus</name>
    <dbReference type="NCBI Taxonomy" id="2847045"/>
    <lineage>
        <taxon>Bacteria</taxon>
        <taxon>Pseudomonadati</taxon>
        <taxon>Thermodesulfobacteriota</taxon>
        <taxon>Desulfuromonadia</taxon>
        <taxon>Desulfuromonadales</taxon>
        <taxon>Geoalkalibacteraceae</taxon>
        <taxon>Geoalkalibacter</taxon>
    </lineage>
</organism>
<dbReference type="PANTHER" id="PTHR34703">
    <property type="entry name" value="ANTIPORTER SUBUNIT MNHG2-RELATED"/>
    <property type="match status" value="1"/>
</dbReference>
<dbReference type="RefSeq" id="WP_260746223.1">
    <property type="nucleotide sequence ID" value="NZ_CP092109.1"/>
</dbReference>
<reference evidence="2" key="1">
    <citation type="journal article" date="2022" name="Environ. Microbiol.">
        <title>Geoalkalibacter halelectricus SAP #1 sp. nov. possessing extracellular electron transfer and mineral#reducing capabilities from a haloalkaline environment.</title>
        <authorList>
            <person name="Yadav S."/>
            <person name="Singh R."/>
            <person name="Sundharam S.S."/>
            <person name="Chaudhary S."/>
            <person name="Krishnamurthi S."/>
            <person name="Patil S.A."/>
        </authorList>
    </citation>
    <scope>NUCLEOTIDE SEQUENCE</scope>
    <source>
        <strain evidence="2">SAP-1</strain>
    </source>
</reference>
<evidence type="ECO:0000313" key="3">
    <source>
        <dbReference type="Proteomes" id="UP001060414"/>
    </source>
</evidence>
<feature type="transmembrane region" description="Helical" evidence="1">
    <location>
        <begin position="64"/>
        <end position="86"/>
    </location>
</feature>
<feature type="transmembrane region" description="Helical" evidence="1">
    <location>
        <begin position="6"/>
        <end position="27"/>
    </location>
</feature>
<keyword evidence="1" id="KW-1133">Transmembrane helix</keyword>
<keyword evidence="3" id="KW-1185">Reference proteome</keyword>
<proteinExistence type="predicted"/>
<dbReference type="PANTHER" id="PTHR34703:SF1">
    <property type="entry name" value="ANTIPORTER SUBUNIT MNHG2-RELATED"/>
    <property type="match status" value="1"/>
</dbReference>
<sequence length="100" mass="10723">MEIRDVLSTVLLLAAVPFFLAGTLGLLRFPDVFCRLHALTKADNLGLGLIVLGLMLQAPSWHAAAGLLLTWLLVLLAGATVAHLIARKALADGQRPWSRS</sequence>
<dbReference type="Pfam" id="PF03334">
    <property type="entry name" value="PhaG_MnhG_YufB"/>
    <property type="match status" value="1"/>
</dbReference>
<evidence type="ECO:0000313" key="2">
    <source>
        <dbReference type="EMBL" id="UWZ77875.1"/>
    </source>
</evidence>
<dbReference type="InterPro" id="IPR005133">
    <property type="entry name" value="PhaG_MnhG_YufB"/>
</dbReference>
<dbReference type="NCBIfam" id="TIGR01300">
    <property type="entry name" value="CPA3_mnhG_phaG"/>
    <property type="match status" value="1"/>
</dbReference>
<name>A0ABY5ZJD0_9BACT</name>
<evidence type="ECO:0000256" key="1">
    <source>
        <dbReference type="SAM" id="Phobius"/>
    </source>
</evidence>
<gene>
    <name evidence="2" type="primary">mnhG</name>
    <name evidence="2" type="ORF">L9S41_09180</name>
</gene>
<keyword evidence="1" id="KW-0472">Membrane</keyword>
<protein>
    <submittedName>
        <fullName evidence="2">Monovalent cation/H(+) antiporter subunit G</fullName>
    </submittedName>
</protein>